<feature type="active site" description="Charge relay system" evidence="10">
    <location>
        <position position="96"/>
    </location>
</feature>
<dbReference type="GO" id="GO:0004252">
    <property type="term" value="F:serine-type endopeptidase activity"/>
    <property type="evidence" value="ECO:0007669"/>
    <property type="project" value="UniProtKB-UniRule"/>
</dbReference>
<feature type="region of interest" description="Disordered" evidence="11">
    <location>
        <begin position="319"/>
        <end position="350"/>
    </location>
</feature>
<keyword evidence="9 12" id="KW-0472">Membrane</keyword>
<dbReference type="NCBIfam" id="TIGR03921">
    <property type="entry name" value="T7SS_mycosin"/>
    <property type="match status" value="1"/>
</dbReference>
<evidence type="ECO:0000256" key="1">
    <source>
        <dbReference type="ARBA" id="ARBA00004162"/>
    </source>
</evidence>
<evidence type="ECO:0000256" key="6">
    <source>
        <dbReference type="ARBA" id="ARBA00022801"/>
    </source>
</evidence>
<feature type="signal peptide" evidence="13">
    <location>
        <begin position="1"/>
        <end position="29"/>
    </location>
</feature>
<evidence type="ECO:0000256" key="13">
    <source>
        <dbReference type="SAM" id="SignalP"/>
    </source>
</evidence>
<feature type="compositionally biased region" description="Pro residues" evidence="11">
    <location>
        <begin position="387"/>
        <end position="402"/>
    </location>
</feature>
<dbReference type="InterPro" id="IPR000209">
    <property type="entry name" value="Peptidase_S8/S53_dom"/>
</dbReference>
<dbReference type="GO" id="GO:0006508">
    <property type="term" value="P:proteolysis"/>
    <property type="evidence" value="ECO:0007669"/>
    <property type="project" value="UniProtKB-KW"/>
</dbReference>
<evidence type="ECO:0000256" key="11">
    <source>
        <dbReference type="SAM" id="MobiDB-lite"/>
    </source>
</evidence>
<evidence type="ECO:0000313" key="16">
    <source>
        <dbReference type="Proteomes" id="UP000525686"/>
    </source>
</evidence>
<feature type="transmembrane region" description="Helical" evidence="12">
    <location>
        <begin position="355"/>
        <end position="378"/>
    </location>
</feature>
<gene>
    <name evidence="15" type="primary">mycP</name>
    <name evidence="15" type="ORF">H3146_10265</name>
</gene>
<sequence length="427" mass="43891">MGLSRAVRAVGSVLAAGVLLVGVAPTASADKTRSDQWALQSLEAEKAWSESTGKGVIVAVLDSGVNGQHPDLERNVLPGKNFSSGDPADRETKNNHGTAMASIIAGHGHGSGGTQGMKGIAPDAKILPVKESDDDADRLDNPDAVSYAEPLRYAVDNGAKIVNMSFSSYDIPSIEERKAIAYAIEKDVLLVASSGNSGSGNEQYPAATPGVLAVGAVDKNGKIWEKSSYGSHLLLTAPGVGMDSAAANGGYRHTAGTSNATAYVSGAAALVRAKFPELTAGQVANRLVKTASVPSGVSAPDERYGYGVIRPYEALTADIPAGPKNGPLKDPEQVDGVQPPGTAPTADDSGSDSTAAILGFVGFLGILTAVIVVVVLLVKRSRRRRNTPPPGAYPGYGAPPHPGEPHHQGYPQQTGGQQPGYPPGPRQ</sequence>
<evidence type="ECO:0000313" key="15">
    <source>
        <dbReference type="EMBL" id="MBB1253749.1"/>
    </source>
</evidence>
<dbReference type="EMBL" id="JABJWZ010000068">
    <property type="protein sequence ID" value="MBB1253749.1"/>
    <property type="molecule type" value="Genomic_DNA"/>
</dbReference>
<evidence type="ECO:0000259" key="14">
    <source>
        <dbReference type="Pfam" id="PF00082"/>
    </source>
</evidence>
<dbReference type="GO" id="GO:0005886">
    <property type="term" value="C:plasma membrane"/>
    <property type="evidence" value="ECO:0007669"/>
    <property type="project" value="UniProtKB-SubCell"/>
</dbReference>
<dbReference type="InterPro" id="IPR051048">
    <property type="entry name" value="Peptidase_S8/S53_subtilisin"/>
</dbReference>
<evidence type="ECO:0000256" key="12">
    <source>
        <dbReference type="SAM" id="Phobius"/>
    </source>
</evidence>
<dbReference type="InterPro" id="IPR023834">
    <property type="entry name" value="T7SS_pept_S8A_mycosin"/>
</dbReference>
<keyword evidence="7 10" id="KW-0720">Serine protease</keyword>
<feature type="chain" id="PRO_5031445351" evidence="13">
    <location>
        <begin position="30"/>
        <end position="427"/>
    </location>
</feature>
<accession>A0A7W3ZMC2</accession>
<keyword evidence="13" id="KW-0732">Signal</keyword>
<dbReference type="AlphaFoldDB" id="A0A7W3ZMC2"/>
<keyword evidence="6 10" id="KW-0378">Hydrolase</keyword>
<evidence type="ECO:0000256" key="9">
    <source>
        <dbReference type="ARBA" id="ARBA00023136"/>
    </source>
</evidence>
<dbReference type="PANTHER" id="PTHR43399:SF4">
    <property type="entry name" value="CELL WALL-ASSOCIATED PROTEASE"/>
    <property type="match status" value="1"/>
</dbReference>
<dbReference type="PROSITE" id="PS00136">
    <property type="entry name" value="SUBTILASE_ASP"/>
    <property type="match status" value="1"/>
</dbReference>
<evidence type="ECO:0000256" key="10">
    <source>
        <dbReference type="PROSITE-ProRule" id="PRU01240"/>
    </source>
</evidence>
<feature type="active site" description="Charge relay system" evidence="10">
    <location>
        <position position="62"/>
    </location>
</feature>
<evidence type="ECO:0000256" key="7">
    <source>
        <dbReference type="ARBA" id="ARBA00022825"/>
    </source>
</evidence>
<feature type="region of interest" description="Disordered" evidence="11">
    <location>
        <begin position="69"/>
        <end position="93"/>
    </location>
</feature>
<comment type="subcellular location">
    <subcellularLocation>
        <location evidence="1">Cell membrane</location>
        <topology evidence="1">Single-pass membrane protein</topology>
    </subcellularLocation>
</comment>
<feature type="region of interest" description="Disordered" evidence="11">
    <location>
        <begin position="384"/>
        <end position="427"/>
    </location>
</feature>
<evidence type="ECO:0000256" key="4">
    <source>
        <dbReference type="ARBA" id="ARBA00022670"/>
    </source>
</evidence>
<dbReference type="InterPro" id="IPR023827">
    <property type="entry name" value="Peptidase_S8_Asp-AS"/>
</dbReference>
<reference evidence="16" key="1">
    <citation type="submission" date="2020-05" db="EMBL/GenBank/DDBJ databases">
        <title>Classification of alakaliphilic streptomycetes isolated from an alkaline soil next to Lonar Crater, India and a proposal for the recognition of Streptomyces alkaliterrae sp. nov.</title>
        <authorList>
            <person name="Golinska P."/>
        </authorList>
    </citation>
    <scope>NUCLEOTIDE SEQUENCE [LARGE SCALE GENOMIC DNA]</scope>
    <source>
        <strain evidence="16">OF3</strain>
    </source>
</reference>
<dbReference type="Gene3D" id="3.40.50.200">
    <property type="entry name" value="Peptidase S8/S53 domain"/>
    <property type="match status" value="1"/>
</dbReference>
<dbReference type="InterPro" id="IPR036852">
    <property type="entry name" value="Peptidase_S8/S53_dom_sf"/>
</dbReference>
<keyword evidence="8 12" id="KW-1133">Transmembrane helix</keyword>
<protein>
    <submittedName>
        <fullName evidence="15">Type VII secretion-associated serine protease mycosin</fullName>
    </submittedName>
</protein>
<name>A0A7W3ZMC2_9ACTN</name>
<dbReference type="InterPro" id="IPR015500">
    <property type="entry name" value="Peptidase_S8_subtilisin-rel"/>
</dbReference>
<dbReference type="PRINTS" id="PR00723">
    <property type="entry name" value="SUBTILISIN"/>
</dbReference>
<dbReference type="Pfam" id="PF00082">
    <property type="entry name" value="Peptidase_S8"/>
    <property type="match status" value="1"/>
</dbReference>
<dbReference type="SUPFAM" id="SSF52743">
    <property type="entry name" value="Subtilisin-like"/>
    <property type="match status" value="1"/>
</dbReference>
<keyword evidence="4 10" id="KW-0645">Protease</keyword>
<organism evidence="15 16">
    <name type="scientific">Streptomyces alkaliterrae</name>
    <dbReference type="NCBI Taxonomy" id="2213162"/>
    <lineage>
        <taxon>Bacteria</taxon>
        <taxon>Bacillati</taxon>
        <taxon>Actinomycetota</taxon>
        <taxon>Actinomycetes</taxon>
        <taxon>Kitasatosporales</taxon>
        <taxon>Streptomycetaceae</taxon>
        <taxon>Streptomyces</taxon>
    </lineage>
</organism>
<feature type="active site" description="Charge relay system" evidence="10">
    <location>
        <position position="258"/>
    </location>
</feature>
<evidence type="ECO:0000256" key="3">
    <source>
        <dbReference type="ARBA" id="ARBA00022475"/>
    </source>
</evidence>
<evidence type="ECO:0000256" key="8">
    <source>
        <dbReference type="ARBA" id="ARBA00022989"/>
    </source>
</evidence>
<keyword evidence="5 12" id="KW-0812">Transmembrane</keyword>
<feature type="domain" description="Peptidase S8/S53" evidence="14">
    <location>
        <begin position="53"/>
        <end position="307"/>
    </location>
</feature>
<evidence type="ECO:0000256" key="5">
    <source>
        <dbReference type="ARBA" id="ARBA00022692"/>
    </source>
</evidence>
<dbReference type="Proteomes" id="UP000525686">
    <property type="component" value="Unassembled WGS sequence"/>
</dbReference>
<keyword evidence="3" id="KW-1003">Cell membrane</keyword>
<evidence type="ECO:0000256" key="2">
    <source>
        <dbReference type="ARBA" id="ARBA00011073"/>
    </source>
</evidence>
<dbReference type="PANTHER" id="PTHR43399">
    <property type="entry name" value="SUBTILISIN-RELATED"/>
    <property type="match status" value="1"/>
</dbReference>
<comment type="similarity">
    <text evidence="2 10">Belongs to the peptidase S8 family.</text>
</comment>
<comment type="caution">
    <text evidence="15">The sequence shown here is derived from an EMBL/GenBank/DDBJ whole genome shotgun (WGS) entry which is preliminary data.</text>
</comment>
<proteinExistence type="inferred from homology"/>
<dbReference type="PROSITE" id="PS51892">
    <property type="entry name" value="SUBTILASE"/>
    <property type="match status" value="1"/>
</dbReference>